<dbReference type="GeneTree" id="ENSGT01030000234567"/>
<dbReference type="Gene3D" id="2.60.40.3210">
    <property type="entry name" value="Zona pellucida, ZP-N domain"/>
    <property type="match status" value="1"/>
</dbReference>
<dbReference type="InterPro" id="IPR042235">
    <property type="entry name" value="ZP-C_dom"/>
</dbReference>
<dbReference type="FunFam" id="2.60.40.4100:FF:000002">
    <property type="entry name" value="Zona pellucida sperm-binding protein 3"/>
    <property type="match status" value="1"/>
</dbReference>
<dbReference type="PaxDb" id="30732-ENSOMEP00000034553"/>
<proteinExistence type="inferred from homology"/>
<evidence type="ECO:0000256" key="5">
    <source>
        <dbReference type="ARBA" id="ARBA00022475"/>
    </source>
</evidence>
<comment type="subcellular location">
    <subcellularLocation>
        <location evidence="1">Cell membrane</location>
        <topology evidence="1">Single-pass type I membrane protein</topology>
    </subcellularLocation>
    <subcellularLocation>
        <location evidence="2">Secreted</location>
        <location evidence="2">Extracellular space</location>
        <location evidence="2">Extracellular matrix</location>
    </subcellularLocation>
</comment>
<keyword evidence="19" id="KW-1185">Reference proteome</keyword>
<evidence type="ECO:0000256" key="9">
    <source>
        <dbReference type="ARBA" id="ARBA00022692"/>
    </source>
</evidence>
<evidence type="ECO:0000256" key="6">
    <source>
        <dbReference type="ARBA" id="ARBA00022525"/>
    </source>
</evidence>
<protein>
    <recommendedName>
        <fullName evidence="4">Zona pellucida sperm-binding protein 3</fullName>
    </recommendedName>
    <alternativeName>
        <fullName evidence="15">Zona pellucida glycoprotein 3</fullName>
    </alternativeName>
</protein>
<evidence type="ECO:0000313" key="19">
    <source>
        <dbReference type="Proteomes" id="UP000261560"/>
    </source>
</evidence>
<evidence type="ECO:0000259" key="17">
    <source>
        <dbReference type="PROSITE" id="PS51034"/>
    </source>
</evidence>
<evidence type="ECO:0000256" key="4">
    <source>
        <dbReference type="ARBA" id="ARBA00017980"/>
    </source>
</evidence>
<keyword evidence="7" id="KW-0272">Extracellular matrix</keyword>
<evidence type="ECO:0000256" key="2">
    <source>
        <dbReference type="ARBA" id="ARBA00004498"/>
    </source>
</evidence>
<reference evidence="18" key="1">
    <citation type="submission" date="2025-08" db="UniProtKB">
        <authorList>
            <consortium name="Ensembl"/>
        </authorList>
    </citation>
    <scope>IDENTIFICATION</scope>
</reference>
<dbReference type="InterPro" id="IPR055356">
    <property type="entry name" value="ZP-N"/>
</dbReference>
<reference evidence="18" key="2">
    <citation type="submission" date="2025-09" db="UniProtKB">
        <authorList>
            <consortium name="Ensembl"/>
        </authorList>
    </citation>
    <scope>IDENTIFICATION</scope>
</reference>
<dbReference type="OMA" id="DSCHATS"/>
<keyword evidence="13" id="KW-1015">Disulfide bond</keyword>
<feature type="chain" id="PRO_5017461845" description="Zona pellucida sperm-binding protein 3" evidence="16">
    <location>
        <begin position="30"/>
        <end position="501"/>
    </location>
</feature>
<evidence type="ECO:0000256" key="15">
    <source>
        <dbReference type="ARBA" id="ARBA00030824"/>
    </source>
</evidence>
<sequence>MQPLASARSPLLFAGMLLLVLLLWTPCSAAPGGPVARRMWTEDADSAGLGGDGAAAAAFYRLPIFLHASGPLVPPELLRPLPYQSSVPAGLSALLIPPAIQQHGLRDVRARAVEAWCGMDAISVRVDLHQLGAWTDPSRFRLGSCGPTEVTSRFLYFHYGLLECGSDFQVVGGQLVYTYLLSYTPSPQDHVIRALPLKLPIHCHYNRFHYSYKVGFAPQVQHTTFLKRIRSKLTFSLTVSNAQWEPLPSGHTFLLGESVHFVARAGVLLPGEKLHVESCHATSSQDPTDSLEVDIINNSGCMMDSVREGSRSQFISGGGSVVKFSVDAFLFREVSQMLYLHCSLSVSLNSSVISKACNYNKETGRWEELSAAPSFCSCCDFVCSDSENLLNSKVRSLGWHIGQKDIPEKKEMDFQAQGRAVVDPKQRHQEREEPYYKTYKTFLHDIQDDYQEKMRVDLNDKPWNMTGFSKHNVKERRLADVVGMEAVPEHWFQKTQKIPLQ</sequence>
<evidence type="ECO:0000256" key="14">
    <source>
        <dbReference type="ARBA" id="ARBA00023180"/>
    </source>
</evidence>
<feature type="signal peptide" evidence="16">
    <location>
        <begin position="1"/>
        <end position="29"/>
    </location>
</feature>
<keyword evidence="10 16" id="KW-0732">Signal</keyword>
<dbReference type="GO" id="GO:0005886">
    <property type="term" value="C:plasma membrane"/>
    <property type="evidence" value="ECO:0007669"/>
    <property type="project" value="UniProtKB-SubCell"/>
</dbReference>
<dbReference type="GO" id="GO:0035803">
    <property type="term" value="P:egg coat formation"/>
    <property type="evidence" value="ECO:0007669"/>
    <property type="project" value="TreeGrafter"/>
</dbReference>
<dbReference type="InterPro" id="IPR055355">
    <property type="entry name" value="ZP-C"/>
</dbReference>
<keyword evidence="9" id="KW-0812">Transmembrane</keyword>
<dbReference type="GO" id="GO:0032190">
    <property type="term" value="F:acrosin binding"/>
    <property type="evidence" value="ECO:0007669"/>
    <property type="project" value="TreeGrafter"/>
</dbReference>
<dbReference type="GO" id="GO:0007339">
    <property type="term" value="P:binding of sperm to zona pellucida"/>
    <property type="evidence" value="ECO:0007669"/>
    <property type="project" value="TreeGrafter"/>
</dbReference>
<keyword evidence="11" id="KW-1133">Transmembrane helix</keyword>
<evidence type="ECO:0000256" key="3">
    <source>
        <dbReference type="ARBA" id="ARBA00006735"/>
    </source>
</evidence>
<dbReference type="Ensembl" id="ENSOMET00000028666.1">
    <property type="protein sequence ID" value="ENSOMEP00000034553.1"/>
    <property type="gene ID" value="ENSOMEG00000021244.1"/>
</dbReference>
<dbReference type="FunFam" id="2.60.40.3210:FF:000001">
    <property type="entry name" value="Zona pellucida sperm-binding protein 3"/>
    <property type="match status" value="1"/>
</dbReference>
<evidence type="ECO:0000256" key="12">
    <source>
        <dbReference type="ARBA" id="ARBA00023136"/>
    </source>
</evidence>
<evidence type="ECO:0000256" key="13">
    <source>
        <dbReference type="ARBA" id="ARBA00023157"/>
    </source>
</evidence>
<dbReference type="SMART" id="SM00241">
    <property type="entry name" value="ZP"/>
    <property type="match status" value="1"/>
</dbReference>
<keyword evidence="6" id="KW-0964">Secreted</keyword>
<evidence type="ECO:0000256" key="8">
    <source>
        <dbReference type="ARBA" id="ARBA00022685"/>
    </source>
</evidence>
<dbReference type="InterPro" id="IPR001507">
    <property type="entry name" value="ZP_dom"/>
</dbReference>
<comment type="similarity">
    <text evidence="3">Belongs to the ZP domain family. ZPC subfamily.</text>
</comment>
<dbReference type="PROSITE" id="PS51034">
    <property type="entry name" value="ZP_2"/>
    <property type="match status" value="1"/>
</dbReference>
<evidence type="ECO:0000256" key="11">
    <source>
        <dbReference type="ARBA" id="ARBA00022989"/>
    </source>
</evidence>
<organism evidence="18 19">
    <name type="scientific">Oryzias melastigma</name>
    <name type="common">Marine medaka</name>
    <dbReference type="NCBI Taxonomy" id="30732"/>
    <lineage>
        <taxon>Eukaryota</taxon>
        <taxon>Metazoa</taxon>
        <taxon>Chordata</taxon>
        <taxon>Craniata</taxon>
        <taxon>Vertebrata</taxon>
        <taxon>Euteleostomi</taxon>
        <taxon>Actinopterygii</taxon>
        <taxon>Neopterygii</taxon>
        <taxon>Teleostei</taxon>
        <taxon>Neoteleostei</taxon>
        <taxon>Acanthomorphata</taxon>
        <taxon>Ovalentaria</taxon>
        <taxon>Atherinomorphae</taxon>
        <taxon>Beloniformes</taxon>
        <taxon>Adrianichthyidae</taxon>
        <taxon>Oryziinae</taxon>
        <taxon>Oryzias</taxon>
    </lineage>
</organism>
<keyword evidence="12" id="KW-0472">Membrane</keyword>
<evidence type="ECO:0000256" key="1">
    <source>
        <dbReference type="ARBA" id="ARBA00004251"/>
    </source>
</evidence>
<dbReference type="Pfam" id="PF00100">
    <property type="entry name" value="Zona_pellucida"/>
    <property type="match status" value="1"/>
</dbReference>
<dbReference type="GO" id="GO:0031012">
    <property type="term" value="C:extracellular matrix"/>
    <property type="evidence" value="ECO:0007669"/>
    <property type="project" value="TreeGrafter"/>
</dbReference>
<dbReference type="PANTHER" id="PTHR11576">
    <property type="entry name" value="ZONA PELLUCIDA SPERM-BINDING PROTEIN 3"/>
    <property type="match status" value="1"/>
</dbReference>
<evidence type="ECO:0000256" key="7">
    <source>
        <dbReference type="ARBA" id="ARBA00022530"/>
    </source>
</evidence>
<dbReference type="Proteomes" id="UP000261560">
    <property type="component" value="Unplaced"/>
</dbReference>
<keyword evidence="14" id="KW-0325">Glycoprotein</keyword>
<dbReference type="Pfam" id="PF23344">
    <property type="entry name" value="ZP-N"/>
    <property type="match status" value="1"/>
</dbReference>
<dbReference type="STRING" id="30732.ENSOMEP00000034553"/>
<evidence type="ECO:0000256" key="16">
    <source>
        <dbReference type="SAM" id="SignalP"/>
    </source>
</evidence>
<accession>A0A3B3DWQ8</accession>
<evidence type="ECO:0000313" key="18">
    <source>
        <dbReference type="Ensembl" id="ENSOMEP00000034553.1"/>
    </source>
</evidence>
<dbReference type="Gene3D" id="2.60.40.4100">
    <property type="entry name" value="Zona pellucida, ZP-C domain"/>
    <property type="match status" value="1"/>
</dbReference>
<evidence type="ECO:0000256" key="10">
    <source>
        <dbReference type="ARBA" id="ARBA00022729"/>
    </source>
</evidence>
<name>A0A3B3DWQ8_ORYME</name>
<dbReference type="GO" id="GO:2000344">
    <property type="term" value="P:positive regulation of acrosome reaction"/>
    <property type="evidence" value="ECO:0007669"/>
    <property type="project" value="TreeGrafter"/>
</dbReference>
<dbReference type="PANTHER" id="PTHR11576:SF15">
    <property type="entry name" value="ZONA PELLUCIDA SPERM-BINDING PROTEIN 3-LIKE"/>
    <property type="match status" value="1"/>
</dbReference>
<dbReference type="AlphaFoldDB" id="A0A3B3DWQ8"/>
<feature type="domain" description="ZP" evidence="17">
    <location>
        <begin position="116"/>
        <end position="364"/>
    </location>
</feature>
<keyword evidence="8" id="KW-0165">Cleavage on pair of basic residues</keyword>
<keyword evidence="5" id="KW-1003">Cell membrane</keyword>